<dbReference type="InterPro" id="IPR036322">
    <property type="entry name" value="WD40_repeat_dom_sf"/>
</dbReference>
<dbReference type="EMBL" id="KQ085927">
    <property type="protein sequence ID" value="KLO15632.1"/>
    <property type="molecule type" value="Genomic_DNA"/>
</dbReference>
<keyword evidence="2" id="KW-1133">Transmembrane helix</keyword>
<evidence type="ECO:0000256" key="1">
    <source>
        <dbReference type="SAM" id="MobiDB-lite"/>
    </source>
</evidence>
<dbReference type="InParanoid" id="A0A0H2RVJ2"/>
<organism evidence="3 4">
    <name type="scientific">Schizopora paradoxa</name>
    <dbReference type="NCBI Taxonomy" id="27342"/>
    <lineage>
        <taxon>Eukaryota</taxon>
        <taxon>Fungi</taxon>
        <taxon>Dikarya</taxon>
        <taxon>Basidiomycota</taxon>
        <taxon>Agaricomycotina</taxon>
        <taxon>Agaricomycetes</taxon>
        <taxon>Hymenochaetales</taxon>
        <taxon>Schizoporaceae</taxon>
        <taxon>Schizopora</taxon>
    </lineage>
</organism>
<feature type="transmembrane region" description="Helical" evidence="2">
    <location>
        <begin position="387"/>
        <end position="407"/>
    </location>
</feature>
<evidence type="ECO:0008006" key="5">
    <source>
        <dbReference type="Google" id="ProtNLM"/>
    </source>
</evidence>
<evidence type="ECO:0000313" key="4">
    <source>
        <dbReference type="Proteomes" id="UP000053477"/>
    </source>
</evidence>
<feature type="transmembrane region" description="Helical" evidence="2">
    <location>
        <begin position="419"/>
        <end position="437"/>
    </location>
</feature>
<feature type="transmembrane region" description="Helical" evidence="2">
    <location>
        <begin position="338"/>
        <end position="358"/>
    </location>
</feature>
<evidence type="ECO:0000313" key="3">
    <source>
        <dbReference type="EMBL" id="KLO15632.1"/>
    </source>
</evidence>
<dbReference type="OrthoDB" id="972532at2759"/>
<protein>
    <recommendedName>
        <fullName evidence="5">WD40 repeat-like protein</fullName>
    </recommendedName>
</protein>
<accession>A0A0H2RVJ2</accession>
<dbReference type="STRING" id="27342.A0A0H2RVJ2"/>
<dbReference type="Proteomes" id="UP000053477">
    <property type="component" value="Unassembled WGS sequence"/>
</dbReference>
<gene>
    <name evidence="3" type="ORF">SCHPADRAFT_995756</name>
</gene>
<keyword evidence="4" id="KW-1185">Reference proteome</keyword>
<dbReference type="AlphaFoldDB" id="A0A0H2RVJ2"/>
<keyword evidence="2" id="KW-0812">Transmembrane</keyword>
<evidence type="ECO:0000256" key="2">
    <source>
        <dbReference type="SAM" id="Phobius"/>
    </source>
</evidence>
<feature type="region of interest" description="Disordered" evidence="1">
    <location>
        <begin position="1"/>
        <end position="21"/>
    </location>
</feature>
<name>A0A0H2RVJ2_9AGAM</name>
<sequence>MLAESNDFEAGGSGSRMFGDEPQLHRSIESSNCMSEAATDDEQIRDHGVWSLLSDPRWKERFQAELQERINSASATKEKDTVGAKQLNDFTEQTVALEHRFRKVNRTVLRIFPYSTISHSTRFFRDVLLTLLLRFTESGNALFSDTIPYPFTNAFFEDLLRNINAKGKGVSLIGNSSPSPSQYPPSDVTSKTVLELLGLLASSLDGISSDFEKIMDYVRVTSSEEVTSVLDSFLVFEENLKYWVKSSEATGGTNLSPIYQHNLMLEIGVHLSDISENLDKLIETGLPKLEDDFKEAQKVEQTESLALLSTSAFFSSVTATTLGFSFSQTSGVYNFVNFFWFCSLVFSVASVVNSLLAYSWKHSLYRKRPTIDQLPWFISLWRERTPLYFLVISAMSFSVGLCLFAYASGQSKTTSAVTTSLTGLSALGIAGATVWFIPEFHAIDRLWVKASEEYSFSLKSILPSNFHDTKNDIQSKLGQKLPWVLSTYRKAKRGFNVLFSHFHSVFQSVETKLASTVAWILVLGNRFHHLLSRRDPVNFTGPDWDALGRGQPTLSDIANGISIQAPFTNVGINMQAEISMKSLQSPAPALETTSQESPVDELINALKTIRPKYIEDITQNIDCTSFSPDGKFLAVCNSFVCKLYSTRSFRCLTTIEDRAEEDEKFSVPGSIVWSPGSTQFIITTRIGVLLYEISILNPDNPLDLEIEVNLLRTINCGFDGMFGISIAWLPHEGAFATVNNFTVKTFSVASGGQPTGAGTLSLRSEFQAGEIEEIQVRDVLYIGGKAHLIIAATLFISVGGVKAYGGKLKPQPQIIVYDLERHTVETRIPLFDHFRGLDLSRDHSSLLVAYANKPPQLWTIDVFFKESNGCSMLHLSPQFNFESKSPSFEDALCRGRAFFFGKKDELVVCWDFYHDDFHVFDRHSAVPLYVFTNWQRGGSIRSVDVNRTHRALMFATGSFSGDLTVWTTEEDESINARHES</sequence>
<reference evidence="3 4" key="1">
    <citation type="submission" date="2015-04" db="EMBL/GenBank/DDBJ databases">
        <title>Complete genome sequence of Schizopora paradoxa KUC8140, a cosmopolitan wood degrader in East Asia.</title>
        <authorList>
            <consortium name="DOE Joint Genome Institute"/>
            <person name="Min B."/>
            <person name="Park H."/>
            <person name="Jang Y."/>
            <person name="Kim J.-J."/>
            <person name="Kim K.H."/>
            <person name="Pangilinan J."/>
            <person name="Lipzen A."/>
            <person name="Riley R."/>
            <person name="Grigoriev I.V."/>
            <person name="Spatafora J.W."/>
            <person name="Choi I.-G."/>
        </authorList>
    </citation>
    <scope>NUCLEOTIDE SEQUENCE [LARGE SCALE GENOMIC DNA]</scope>
    <source>
        <strain evidence="3 4">KUC8140</strain>
    </source>
</reference>
<keyword evidence="2" id="KW-0472">Membrane</keyword>
<dbReference type="SUPFAM" id="SSF50978">
    <property type="entry name" value="WD40 repeat-like"/>
    <property type="match status" value="1"/>
</dbReference>
<feature type="transmembrane region" description="Helical" evidence="2">
    <location>
        <begin position="305"/>
        <end position="326"/>
    </location>
</feature>
<proteinExistence type="predicted"/>